<name>A0ABQ1QCE0_9BACI</name>
<protein>
    <submittedName>
        <fullName evidence="1">Uncharacterized protein</fullName>
    </submittedName>
</protein>
<comment type="caution">
    <text evidence="1">The sequence shown here is derived from an EMBL/GenBank/DDBJ whole genome shotgun (WGS) entry which is preliminary data.</text>
</comment>
<evidence type="ECO:0000313" key="2">
    <source>
        <dbReference type="Proteomes" id="UP000642571"/>
    </source>
</evidence>
<gene>
    <name evidence="1" type="ORF">GCM10011389_31760</name>
</gene>
<keyword evidence="2" id="KW-1185">Reference proteome</keyword>
<sequence length="75" mass="8535">MKVRLTQEEREQLESYLQVLQNPFESIAKRRLAKSKFDMIYNRAAARTANSLGSCINKENQAACSNEGEENPSNL</sequence>
<organism evidence="1 2">
    <name type="scientific">Pontibacillus salipaludis</name>
    <dbReference type="NCBI Taxonomy" id="1697394"/>
    <lineage>
        <taxon>Bacteria</taxon>
        <taxon>Bacillati</taxon>
        <taxon>Bacillota</taxon>
        <taxon>Bacilli</taxon>
        <taxon>Bacillales</taxon>
        <taxon>Bacillaceae</taxon>
        <taxon>Pontibacillus</taxon>
    </lineage>
</organism>
<dbReference type="EMBL" id="BMIN01000016">
    <property type="protein sequence ID" value="GGD21722.1"/>
    <property type="molecule type" value="Genomic_DNA"/>
</dbReference>
<accession>A0ABQ1QCE0</accession>
<dbReference type="RefSeq" id="WP_188655368.1">
    <property type="nucleotide sequence ID" value="NZ_BMIN01000016.1"/>
</dbReference>
<proteinExistence type="predicted"/>
<reference evidence="2" key="1">
    <citation type="journal article" date="2019" name="Int. J. Syst. Evol. Microbiol.">
        <title>The Global Catalogue of Microorganisms (GCM) 10K type strain sequencing project: providing services to taxonomists for standard genome sequencing and annotation.</title>
        <authorList>
            <consortium name="The Broad Institute Genomics Platform"/>
            <consortium name="The Broad Institute Genome Sequencing Center for Infectious Disease"/>
            <person name="Wu L."/>
            <person name="Ma J."/>
        </authorList>
    </citation>
    <scope>NUCLEOTIDE SEQUENCE [LARGE SCALE GENOMIC DNA]</scope>
    <source>
        <strain evidence="2">CGMCC 1.15353</strain>
    </source>
</reference>
<dbReference type="Proteomes" id="UP000642571">
    <property type="component" value="Unassembled WGS sequence"/>
</dbReference>
<evidence type="ECO:0000313" key="1">
    <source>
        <dbReference type="EMBL" id="GGD21722.1"/>
    </source>
</evidence>